<protein>
    <submittedName>
        <fullName evidence="1">Uncharacterized protein</fullName>
    </submittedName>
</protein>
<reference evidence="1" key="1">
    <citation type="journal article" date="2020" name="Nature">
        <title>Giant virus diversity and host interactions through global metagenomics.</title>
        <authorList>
            <person name="Schulz F."/>
            <person name="Roux S."/>
            <person name="Paez-Espino D."/>
            <person name="Jungbluth S."/>
            <person name="Walsh D.A."/>
            <person name="Denef V.J."/>
            <person name="McMahon K.D."/>
            <person name="Konstantinidis K.T."/>
            <person name="Eloe-Fadrosh E.A."/>
            <person name="Kyrpides N.C."/>
            <person name="Woyke T."/>
        </authorList>
    </citation>
    <scope>NUCLEOTIDE SEQUENCE</scope>
    <source>
        <strain evidence="1">GVMAG-S-1040241-154</strain>
    </source>
</reference>
<dbReference type="EMBL" id="MN740684">
    <property type="protein sequence ID" value="QHU07605.1"/>
    <property type="molecule type" value="Genomic_DNA"/>
</dbReference>
<name>A0A6C0JPB0_9ZZZZ</name>
<evidence type="ECO:0000313" key="1">
    <source>
        <dbReference type="EMBL" id="QHU07605.1"/>
    </source>
</evidence>
<dbReference type="AlphaFoldDB" id="A0A6C0JPB0"/>
<sequence>MEDNLNFESLSLYNCNICKKNNRIINNKNICKDCLKILTPHFDNCQCIYCKI</sequence>
<organism evidence="1">
    <name type="scientific">viral metagenome</name>
    <dbReference type="NCBI Taxonomy" id="1070528"/>
    <lineage>
        <taxon>unclassified sequences</taxon>
        <taxon>metagenomes</taxon>
        <taxon>organismal metagenomes</taxon>
    </lineage>
</organism>
<accession>A0A6C0JPB0</accession>
<proteinExistence type="predicted"/>